<keyword evidence="7" id="KW-0175">Coiled coil</keyword>
<evidence type="ECO:0000256" key="4">
    <source>
        <dbReference type="ARBA" id="ARBA00022728"/>
    </source>
</evidence>
<name>A0A6V7PEK2_ANACO</name>
<proteinExistence type="inferred from homology"/>
<feature type="region of interest" description="Disordered" evidence="8">
    <location>
        <begin position="1"/>
        <end position="73"/>
    </location>
</feature>
<evidence type="ECO:0000256" key="7">
    <source>
        <dbReference type="SAM" id="Coils"/>
    </source>
</evidence>
<accession>A0A6V7PEK2</accession>
<reference evidence="9" key="1">
    <citation type="submission" date="2020-07" db="EMBL/GenBank/DDBJ databases">
        <authorList>
            <person name="Lin J."/>
        </authorList>
    </citation>
    <scope>NUCLEOTIDE SEQUENCE</scope>
</reference>
<evidence type="ECO:0000256" key="6">
    <source>
        <dbReference type="ARBA" id="ARBA00023242"/>
    </source>
</evidence>
<feature type="compositionally biased region" description="Gly residues" evidence="8">
    <location>
        <begin position="46"/>
        <end position="55"/>
    </location>
</feature>
<feature type="compositionally biased region" description="Basic and acidic residues" evidence="8">
    <location>
        <begin position="106"/>
        <end position="120"/>
    </location>
</feature>
<dbReference type="GO" id="GO:0071013">
    <property type="term" value="C:catalytic step 2 spliceosome"/>
    <property type="evidence" value="ECO:0007669"/>
    <property type="project" value="TreeGrafter"/>
</dbReference>
<dbReference type="GO" id="GO:0008380">
    <property type="term" value="P:RNA splicing"/>
    <property type="evidence" value="ECO:0007669"/>
    <property type="project" value="UniProtKB-KW"/>
</dbReference>
<evidence type="ECO:0008006" key="10">
    <source>
        <dbReference type="Google" id="ProtNLM"/>
    </source>
</evidence>
<protein>
    <recommendedName>
        <fullName evidence="10">Pre-mRNA-splicing factor SPF</fullName>
    </recommendedName>
</protein>
<comment type="subcellular location">
    <subcellularLocation>
        <location evidence="1">Nucleus</location>
    </subcellularLocation>
</comment>
<keyword evidence="5" id="KW-0508">mRNA splicing</keyword>
<evidence type="ECO:0000313" key="9">
    <source>
        <dbReference type="EMBL" id="CAD1828988.1"/>
    </source>
</evidence>
<comment type="similarity">
    <text evidence="2">Belongs to the SPF27 family.</text>
</comment>
<organism evidence="9">
    <name type="scientific">Ananas comosus var. bracteatus</name>
    <name type="common">red pineapple</name>
    <dbReference type="NCBI Taxonomy" id="296719"/>
    <lineage>
        <taxon>Eukaryota</taxon>
        <taxon>Viridiplantae</taxon>
        <taxon>Streptophyta</taxon>
        <taxon>Embryophyta</taxon>
        <taxon>Tracheophyta</taxon>
        <taxon>Spermatophyta</taxon>
        <taxon>Magnoliopsida</taxon>
        <taxon>Liliopsida</taxon>
        <taxon>Poales</taxon>
        <taxon>Bromeliaceae</taxon>
        <taxon>Bromelioideae</taxon>
        <taxon>Ananas</taxon>
    </lineage>
</organism>
<sequence>MVDAYSPNLQTQLKPSSPSPSRPLPLLGPFVPPPPLSLHLLRGACDGHGGGGGEEGGADARGAPDPSRAGWSTAAAGADVVDALPYVDDDYGDPRVKAEVDRLVEEEMRRGPKKPADFLKELPPMPTANFDDHPMLAREYERVRAGKPPATLEMSRYGLEPPPVNKRNDVAAWRQAVRNAQSLLQHQTIRIENLELMLKHGVDVWKHQNKQMESFLSRMQKMAMEYNEKIEAVNRERKFHQQNTGMQLEALTAQWRELCQKNIAIQAACSDLQNNINQLKLEAKESGLNLDANNENQSSLSSVS</sequence>
<dbReference type="EMBL" id="LR862147">
    <property type="protein sequence ID" value="CAD1828988.1"/>
    <property type="molecule type" value="Genomic_DNA"/>
</dbReference>
<dbReference type="Pfam" id="PF05700">
    <property type="entry name" value="BCAS2"/>
    <property type="match status" value="1"/>
</dbReference>
<gene>
    <name evidence="9" type="ORF">CB5_LOCUS12199</name>
</gene>
<feature type="region of interest" description="Disordered" evidence="8">
    <location>
        <begin position="106"/>
        <end position="127"/>
    </location>
</feature>
<keyword evidence="6" id="KW-0539">Nucleus</keyword>
<dbReference type="AlphaFoldDB" id="A0A6V7PEK2"/>
<evidence type="ECO:0000256" key="5">
    <source>
        <dbReference type="ARBA" id="ARBA00023187"/>
    </source>
</evidence>
<dbReference type="InterPro" id="IPR008409">
    <property type="entry name" value="SPF27"/>
</dbReference>
<dbReference type="GO" id="GO:0000974">
    <property type="term" value="C:Prp19 complex"/>
    <property type="evidence" value="ECO:0007669"/>
    <property type="project" value="TreeGrafter"/>
</dbReference>
<dbReference type="GO" id="GO:0006397">
    <property type="term" value="P:mRNA processing"/>
    <property type="evidence" value="ECO:0007669"/>
    <property type="project" value="UniProtKB-KW"/>
</dbReference>
<dbReference type="PANTHER" id="PTHR13296:SF0">
    <property type="entry name" value="PRE-MRNA-SPLICING FACTOR SPF27"/>
    <property type="match status" value="1"/>
</dbReference>
<dbReference type="PANTHER" id="PTHR13296">
    <property type="entry name" value="BCAS2 PROTEIN"/>
    <property type="match status" value="1"/>
</dbReference>
<keyword evidence="4" id="KW-0747">Spliceosome</keyword>
<dbReference type="GO" id="GO:0071011">
    <property type="term" value="C:precatalytic spliceosome"/>
    <property type="evidence" value="ECO:0007669"/>
    <property type="project" value="TreeGrafter"/>
</dbReference>
<feature type="coiled-coil region" evidence="7">
    <location>
        <begin position="177"/>
        <end position="289"/>
    </location>
</feature>
<evidence type="ECO:0000256" key="8">
    <source>
        <dbReference type="SAM" id="MobiDB-lite"/>
    </source>
</evidence>
<keyword evidence="3" id="KW-0507">mRNA processing</keyword>
<evidence type="ECO:0000256" key="3">
    <source>
        <dbReference type="ARBA" id="ARBA00022664"/>
    </source>
</evidence>
<evidence type="ECO:0000256" key="2">
    <source>
        <dbReference type="ARBA" id="ARBA00010788"/>
    </source>
</evidence>
<evidence type="ECO:0000256" key="1">
    <source>
        <dbReference type="ARBA" id="ARBA00004123"/>
    </source>
</evidence>